<keyword evidence="1 3" id="KW-0238">DNA-binding</keyword>
<dbReference type="InterPro" id="IPR029442">
    <property type="entry name" value="GyrI-like"/>
</dbReference>
<comment type="caution">
    <text evidence="3">The sequence shown here is derived from an EMBL/GenBank/DDBJ whole genome shotgun (WGS) entry which is preliminary data.</text>
</comment>
<dbReference type="PANTHER" id="PTHR30204:SF97">
    <property type="entry name" value="MERR FAMILY REGULATORY PROTEIN"/>
    <property type="match status" value="1"/>
</dbReference>
<dbReference type="PROSITE" id="PS50937">
    <property type="entry name" value="HTH_MERR_2"/>
    <property type="match status" value="1"/>
</dbReference>
<dbReference type="OrthoDB" id="7849865at2"/>
<dbReference type="RefSeq" id="WP_142258540.1">
    <property type="nucleotide sequence ID" value="NZ_BMPV01000006.1"/>
</dbReference>
<dbReference type="Gene3D" id="1.10.1660.10">
    <property type="match status" value="1"/>
</dbReference>
<sequence>MFSIGDFARLGRVSVRMLRHYDALGLLRPARVDPHTGYRYYEAGQLSRLNRIIALKNLGLTLEQVGRVLEEKVGPEELHGMLRLRRAELEAQVAADLARLAEVEARLRMIETEGVMSIDVVVKSVPGVRLAELSGIAESFESDRIGAVIRPLYAELGRRIARAGLTPTGPGVAYYEPVAEGVRVHAGLQVNLEPGVSHDFDVVDLPAIEQAATVIHRGPMDTVGATYQLLATWIEENGYRGTGVAREVYLAYGEGDPAGWVTEIQEPVTRPA</sequence>
<gene>
    <name evidence="3" type="ORF">FHX40_1026</name>
</gene>
<evidence type="ECO:0000313" key="4">
    <source>
        <dbReference type="Proteomes" id="UP000319213"/>
    </source>
</evidence>
<proteinExistence type="predicted"/>
<dbReference type="Gene3D" id="3.20.80.10">
    <property type="entry name" value="Regulatory factor, effector binding domain"/>
    <property type="match status" value="1"/>
</dbReference>
<feature type="domain" description="HTH merR-type" evidence="2">
    <location>
        <begin position="1"/>
        <end position="71"/>
    </location>
</feature>
<dbReference type="Pfam" id="PF06445">
    <property type="entry name" value="GyrI-like"/>
    <property type="match status" value="1"/>
</dbReference>
<dbReference type="GO" id="GO:0003700">
    <property type="term" value="F:DNA-binding transcription factor activity"/>
    <property type="evidence" value="ECO:0007669"/>
    <property type="project" value="InterPro"/>
</dbReference>
<dbReference type="SMART" id="SM00422">
    <property type="entry name" value="HTH_MERR"/>
    <property type="match status" value="1"/>
</dbReference>
<evidence type="ECO:0000256" key="1">
    <source>
        <dbReference type="ARBA" id="ARBA00023125"/>
    </source>
</evidence>
<name>A0A543IUU3_9ACTN</name>
<dbReference type="CDD" id="cd01107">
    <property type="entry name" value="HTH_BmrR"/>
    <property type="match status" value="1"/>
</dbReference>
<dbReference type="InterPro" id="IPR011256">
    <property type="entry name" value="Reg_factor_effector_dom_sf"/>
</dbReference>
<dbReference type="Pfam" id="PF13411">
    <property type="entry name" value="MerR_1"/>
    <property type="match status" value="1"/>
</dbReference>
<dbReference type="EMBL" id="VFPQ01000001">
    <property type="protein sequence ID" value="TQM74356.1"/>
    <property type="molecule type" value="Genomic_DNA"/>
</dbReference>
<protein>
    <submittedName>
        <fullName evidence="3">DNA-binding transcriptional MerR regulator</fullName>
    </submittedName>
</protein>
<dbReference type="InterPro" id="IPR000551">
    <property type="entry name" value="MerR-type_HTH_dom"/>
</dbReference>
<dbReference type="InterPro" id="IPR047057">
    <property type="entry name" value="MerR_fam"/>
</dbReference>
<dbReference type="GO" id="GO:0003677">
    <property type="term" value="F:DNA binding"/>
    <property type="evidence" value="ECO:0007669"/>
    <property type="project" value="UniProtKB-KW"/>
</dbReference>
<evidence type="ECO:0000259" key="2">
    <source>
        <dbReference type="PROSITE" id="PS50937"/>
    </source>
</evidence>
<evidence type="ECO:0000313" key="3">
    <source>
        <dbReference type="EMBL" id="TQM74356.1"/>
    </source>
</evidence>
<keyword evidence="4" id="KW-1185">Reference proteome</keyword>
<dbReference type="SUPFAM" id="SSF55136">
    <property type="entry name" value="Probable bacterial effector-binding domain"/>
    <property type="match status" value="1"/>
</dbReference>
<organism evidence="3 4">
    <name type="scientific">Thermopolyspora flexuosa</name>
    <dbReference type="NCBI Taxonomy" id="103836"/>
    <lineage>
        <taxon>Bacteria</taxon>
        <taxon>Bacillati</taxon>
        <taxon>Actinomycetota</taxon>
        <taxon>Actinomycetes</taxon>
        <taxon>Streptosporangiales</taxon>
        <taxon>Streptosporangiaceae</taxon>
        <taxon>Thermopolyspora</taxon>
    </lineage>
</organism>
<dbReference type="SMART" id="SM00871">
    <property type="entry name" value="AraC_E_bind"/>
    <property type="match status" value="1"/>
</dbReference>
<dbReference type="SUPFAM" id="SSF46955">
    <property type="entry name" value="Putative DNA-binding domain"/>
    <property type="match status" value="1"/>
</dbReference>
<accession>A0A543IUU3</accession>
<dbReference type="Proteomes" id="UP000319213">
    <property type="component" value="Unassembled WGS sequence"/>
</dbReference>
<reference evidence="3 4" key="1">
    <citation type="submission" date="2019-06" db="EMBL/GenBank/DDBJ databases">
        <title>Sequencing the genomes of 1000 actinobacteria strains.</title>
        <authorList>
            <person name="Klenk H.-P."/>
        </authorList>
    </citation>
    <scope>NUCLEOTIDE SEQUENCE [LARGE SCALE GENOMIC DNA]</scope>
    <source>
        <strain evidence="3 4">DSM 43186</strain>
    </source>
</reference>
<dbReference type="InterPro" id="IPR010499">
    <property type="entry name" value="AraC_E-bd"/>
</dbReference>
<dbReference type="PANTHER" id="PTHR30204">
    <property type="entry name" value="REDOX-CYCLING DRUG-SENSING TRANSCRIPTIONAL ACTIVATOR SOXR"/>
    <property type="match status" value="1"/>
</dbReference>
<dbReference type="AlphaFoldDB" id="A0A543IUU3"/>
<dbReference type="InterPro" id="IPR009061">
    <property type="entry name" value="DNA-bd_dom_put_sf"/>
</dbReference>